<dbReference type="OrthoDB" id="10068174at2759"/>
<evidence type="ECO:0000313" key="1">
    <source>
        <dbReference type="EMBL" id="KAJ7312160.1"/>
    </source>
</evidence>
<evidence type="ECO:0000313" key="2">
    <source>
        <dbReference type="Proteomes" id="UP001142489"/>
    </source>
</evidence>
<protein>
    <submittedName>
        <fullName evidence="1">Uncharacterized protein</fullName>
    </submittedName>
</protein>
<keyword evidence="2" id="KW-1185">Reference proteome</keyword>
<gene>
    <name evidence="1" type="ORF">JRQ81_006504</name>
</gene>
<sequence>MAKLTYLMNANSIKRTTTYFLPGRCVSALKAQHLLGLVAPTTAILPHARLKVRPLQTWLLSNFNPLLDNQQKKLQVTRKISHSL</sequence>
<reference evidence="1" key="1">
    <citation type="journal article" date="2023" name="DNA Res.">
        <title>Chromosome-level genome assembly of Phrynocephalus forsythii using third-generation DNA sequencing and Hi-C analysis.</title>
        <authorList>
            <person name="Qi Y."/>
            <person name="Zhao W."/>
            <person name="Zhao Y."/>
            <person name="Niu C."/>
            <person name="Cao S."/>
            <person name="Zhang Y."/>
        </authorList>
    </citation>
    <scope>NUCLEOTIDE SEQUENCE</scope>
    <source>
        <tissue evidence="1">Muscle</tissue>
    </source>
</reference>
<dbReference type="Proteomes" id="UP001142489">
    <property type="component" value="Unassembled WGS sequence"/>
</dbReference>
<dbReference type="EMBL" id="JAPFRF010000013">
    <property type="protein sequence ID" value="KAJ7312160.1"/>
    <property type="molecule type" value="Genomic_DNA"/>
</dbReference>
<accession>A0A9Q0XI44</accession>
<organism evidence="1 2">
    <name type="scientific">Phrynocephalus forsythii</name>
    <dbReference type="NCBI Taxonomy" id="171643"/>
    <lineage>
        <taxon>Eukaryota</taxon>
        <taxon>Metazoa</taxon>
        <taxon>Chordata</taxon>
        <taxon>Craniata</taxon>
        <taxon>Vertebrata</taxon>
        <taxon>Euteleostomi</taxon>
        <taxon>Lepidosauria</taxon>
        <taxon>Squamata</taxon>
        <taxon>Bifurcata</taxon>
        <taxon>Unidentata</taxon>
        <taxon>Episquamata</taxon>
        <taxon>Toxicofera</taxon>
        <taxon>Iguania</taxon>
        <taxon>Acrodonta</taxon>
        <taxon>Agamidae</taxon>
        <taxon>Agaminae</taxon>
        <taxon>Phrynocephalus</taxon>
    </lineage>
</organism>
<dbReference type="AlphaFoldDB" id="A0A9Q0XI44"/>
<name>A0A9Q0XI44_9SAUR</name>
<proteinExistence type="predicted"/>
<comment type="caution">
    <text evidence="1">The sequence shown here is derived from an EMBL/GenBank/DDBJ whole genome shotgun (WGS) entry which is preliminary data.</text>
</comment>